<keyword evidence="6" id="KW-0472">Membrane</keyword>
<evidence type="ECO:0000256" key="6">
    <source>
        <dbReference type="ARBA" id="ARBA00023136"/>
    </source>
</evidence>
<dbReference type="Pfam" id="PF02321">
    <property type="entry name" value="OEP"/>
    <property type="match status" value="2"/>
</dbReference>
<reference evidence="9 10" key="1">
    <citation type="submission" date="2020-11" db="EMBL/GenBank/DDBJ databases">
        <title>Description of Pontivivens ytuae sp. nov. isolated from deep sea sediment of Mariana Trench.</title>
        <authorList>
            <person name="Wang Z."/>
            <person name="Sun Q.-L."/>
            <person name="Xu X.-D."/>
            <person name="Tang Y.-Z."/>
            <person name="Zhang J."/>
        </authorList>
    </citation>
    <scope>NUCLEOTIDE SEQUENCE [LARGE SCALE GENOMIC DNA]</scope>
    <source>
        <strain evidence="9 10">MT2928</strain>
    </source>
</reference>
<evidence type="ECO:0000256" key="8">
    <source>
        <dbReference type="SAM" id="SignalP"/>
    </source>
</evidence>
<dbReference type="GO" id="GO:1990281">
    <property type="term" value="C:efflux pump complex"/>
    <property type="evidence" value="ECO:0007669"/>
    <property type="project" value="TreeGrafter"/>
</dbReference>
<comment type="subcellular location">
    <subcellularLocation>
        <location evidence="1">Cell outer membrane</location>
    </subcellularLocation>
</comment>
<evidence type="ECO:0000256" key="5">
    <source>
        <dbReference type="ARBA" id="ARBA00022692"/>
    </source>
</evidence>
<evidence type="ECO:0000256" key="2">
    <source>
        <dbReference type="ARBA" id="ARBA00007613"/>
    </source>
</evidence>
<evidence type="ECO:0000256" key="7">
    <source>
        <dbReference type="ARBA" id="ARBA00023237"/>
    </source>
</evidence>
<organism evidence="9 10">
    <name type="scientific">Pontivivens ytuae</name>
    <dbReference type="NCBI Taxonomy" id="2789856"/>
    <lineage>
        <taxon>Bacteria</taxon>
        <taxon>Pseudomonadati</taxon>
        <taxon>Pseudomonadota</taxon>
        <taxon>Alphaproteobacteria</taxon>
        <taxon>Rhodobacterales</taxon>
        <taxon>Paracoccaceae</taxon>
        <taxon>Pontivivens</taxon>
    </lineage>
</organism>
<sequence>MKGQARFAACGVLVAALCSCQNSFTATQASSPELIVPPVLRAEAAAESQPVVEPVPLGSTVPEGGTNLLLFAQQAVDQSPRVVAAQFAVDGAQARIREQRAAFLPSLALNFEREQVNQDILFSSQPSFSGNQSDFEVDTQSLNLSQTIYDASASADIDVAKEEREAAAALAEAAVQDELDQVLTLYLDGVEALERFQLADAAYDYFRALNIVQQREVEAGRLRASERADTVADLAQAETDREVAARDYASRTDAFCRAAIETACPRILGLSRDGALPEPGPLTEEERQKVRENPDIRALERSIAAAVREIDSARGQYYPRITLDIAQENVDRGGSLFDGASETETQTIALNANWALYQGGRRGAAARRERAEASELRHLREADLRDILRTLDTATDAQATLWDNDRRLDRVIDARAVALRLARQEFDAGLANAVLTAQTRYAMIDAMVAQQTARRNFLLAMIARKRATGELDLEMVELVAGLATNGAPAEDAVAMLNN</sequence>
<keyword evidence="8" id="KW-0732">Signal</keyword>
<dbReference type="AlphaFoldDB" id="A0A7S9LSL4"/>
<comment type="similarity">
    <text evidence="2">Belongs to the outer membrane factor (OMF) (TC 1.B.17) family.</text>
</comment>
<feature type="signal peptide" evidence="8">
    <location>
        <begin position="1"/>
        <end position="25"/>
    </location>
</feature>
<dbReference type="SUPFAM" id="SSF56954">
    <property type="entry name" value="Outer membrane efflux proteins (OEP)"/>
    <property type="match status" value="1"/>
</dbReference>
<evidence type="ECO:0000256" key="3">
    <source>
        <dbReference type="ARBA" id="ARBA00022448"/>
    </source>
</evidence>
<evidence type="ECO:0000313" key="10">
    <source>
        <dbReference type="Proteomes" id="UP000594800"/>
    </source>
</evidence>
<proteinExistence type="inferred from homology"/>
<dbReference type="PANTHER" id="PTHR30026:SF20">
    <property type="entry name" value="OUTER MEMBRANE PROTEIN TOLC"/>
    <property type="match status" value="1"/>
</dbReference>
<dbReference type="Gene3D" id="1.20.1600.10">
    <property type="entry name" value="Outer membrane efflux proteins (OEP)"/>
    <property type="match status" value="1"/>
</dbReference>
<dbReference type="GO" id="GO:0015562">
    <property type="term" value="F:efflux transmembrane transporter activity"/>
    <property type="evidence" value="ECO:0007669"/>
    <property type="project" value="InterPro"/>
</dbReference>
<dbReference type="EMBL" id="CP064942">
    <property type="protein sequence ID" value="QPH54220.1"/>
    <property type="molecule type" value="Genomic_DNA"/>
</dbReference>
<feature type="chain" id="PRO_5032376463" evidence="8">
    <location>
        <begin position="26"/>
        <end position="498"/>
    </location>
</feature>
<evidence type="ECO:0000256" key="1">
    <source>
        <dbReference type="ARBA" id="ARBA00004442"/>
    </source>
</evidence>
<dbReference type="RefSeq" id="WP_196103429.1">
    <property type="nucleotide sequence ID" value="NZ_CP064942.1"/>
</dbReference>
<name>A0A7S9LSL4_9RHOB</name>
<dbReference type="KEGG" id="poz:I0K15_00125"/>
<protein>
    <submittedName>
        <fullName evidence="9">TolC family protein</fullName>
    </submittedName>
</protein>
<dbReference type="PANTHER" id="PTHR30026">
    <property type="entry name" value="OUTER MEMBRANE PROTEIN TOLC"/>
    <property type="match status" value="1"/>
</dbReference>
<keyword evidence="3" id="KW-0813">Transport</keyword>
<keyword evidence="10" id="KW-1185">Reference proteome</keyword>
<keyword evidence="7" id="KW-0998">Cell outer membrane</keyword>
<dbReference type="GO" id="GO:0015288">
    <property type="term" value="F:porin activity"/>
    <property type="evidence" value="ECO:0007669"/>
    <property type="project" value="TreeGrafter"/>
</dbReference>
<accession>A0A7S9LSL4</accession>
<dbReference type="InterPro" id="IPR003423">
    <property type="entry name" value="OMP_efflux"/>
</dbReference>
<keyword evidence="4" id="KW-1134">Transmembrane beta strand</keyword>
<dbReference type="PROSITE" id="PS51257">
    <property type="entry name" value="PROKAR_LIPOPROTEIN"/>
    <property type="match status" value="1"/>
</dbReference>
<evidence type="ECO:0000256" key="4">
    <source>
        <dbReference type="ARBA" id="ARBA00022452"/>
    </source>
</evidence>
<gene>
    <name evidence="9" type="ORF">I0K15_00125</name>
</gene>
<dbReference type="Proteomes" id="UP000594800">
    <property type="component" value="Chromosome"/>
</dbReference>
<dbReference type="GO" id="GO:0009279">
    <property type="term" value="C:cell outer membrane"/>
    <property type="evidence" value="ECO:0007669"/>
    <property type="project" value="UniProtKB-SubCell"/>
</dbReference>
<keyword evidence="5" id="KW-0812">Transmembrane</keyword>
<dbReference type="InterPro" id="IPR051906">
    <property type="entry name" value="TolC-like"/>
</dbReference>
<evidence type="ECO:0000313" key="9">
    <source>
        <dbReference type="EMBL" id="QPH54220.1"/>
    </source>
</evidence>